<dbReference type="InterPro" id="IPR046228">
    <property type="entry name" value="DUF6261"/>
</dbReference>
<evidence type="ECO:0000313" key="2">
    <source>
        <dbReference type="Proteomes" id="UP000016023"/>
    </source>
</evidence>
<reference evidence="1 2" key="1">
    <citation type="submission" date="2011-12" db="EMBL/GenBank/DDBJ databases">
        <title>The Genome Sequence of Prevotella micans F0438.</title>
        <authorList>
            <consortium name="The Broad Institute Genome Sequencing Platform"/>
            <person name="Earl A."/>
            <person name="Ward D."/>
            <person name="Feldgarden M."/>
            <person name="Gevers D."/>
            <person name="Izard J."/>
            <person name="Baranova O.V."/>
            <person name="Blanton J.M."/>
            <person name="Wade W.G."/>
            <person name="Dewhirst F.E."/>
            <person name="Young S.K."/>
            <person name="Zeng Q."/>
            <person name="Gargeya S."/>
            <person name="Fitzgerald M."/>
            <person name="Haas B."/>
            <person name="Abouelleil A."/>
            <person name="Alvarado L."/>
            <person name="Arachchi H.M."/>
            <person name="Berlin A."/>
            <person name="Chapman S.B."/>
            <person name="Gearin G."/>
            <person name="Goldberg J."/>
            <person name="Griggs A."/>
            <person name="Gujja S."/>
            <person name="Hansen M."/>
            <person name="Heiman D."/>
            <person name="Howarth C."/>
            <person name="Larimer J."/>
            <person name="Lui A."/>
            <person name="MacDonald P.J.P."/>
            <person name="McCowen C."/>
            <person name="Montmayeur A."/>
            <person name="Murphy C."/>
            <person name="Neiman D."/>
            <person name="Pearson M."/>
            <person name="Priest M."/>
            <person name="Roberts A."/>
            <person name="Saif S."/>
            <person name="Shea T."/>
            <person name="Sisk P."/>
            <person name="Stolte C."/>
            <person name="Sykes S."/>
            <person name="Wortman J."/>
            <person name="Nusbaum C."/>
            <person name="Birren B."/>
        </authorList>
    </citation>
    <scope>NUCLEOTIDE SEQUENCE [LARGE SCALE GENOMIC DNA]</scope>
    <source>
        <strain evidence="1 2">F0438</strain>
    </source>
</reference>
<dbReference type="Pfam" id="PF19775">
    <property type="entry name" value="DUF6261"/>
    <property type="match status" value="1"/>
</dbReference>
<protein>
    <submittedName>
        <fullName evidence="1">Uncharacterized protein</fullName>
    </submittedName>
</protein>
<name>H1Q2M5_9BACT</name>
<comment type="caution">
    <text evidence="1">The sequence shown here is derived from an EMBL/GenBank/DDBJ whole genome shotgun (WGS) entry which is preliminary data.</text>
</comment>
<sequence length="313" mass="35401">MLFDLINRNMRIKNIRIGLLHNMEHYEFAGHVLTMAREANIKKINPLLPELERAIAAEQKALAPPVKLEGTEDVQRLDKERDKAYKALKMMVKVKLLDADKNMVSAAERLNDVLRKYPRAAVENYSQESGMIHGLVKNFRSDERAADVALTGIMPAVIRLDKANEEFGRCYLERYKKNVMPGTFNMKLLRADVDNVLRAIVRRMDSLDDLEPDTPGLTGLITEYNAVIDGWLILLARRRGTNRAARERKLDGYAAMLAPLIPELESELGLSSGSLVFGREVVGGARRRHYRLVSSSGQIWVLIKKGRLVVDNP</sequence>
<dbReference type="HOGENOM" id="CLU_063447_0_0_10"/>
<dbReference type="eggNOG" id="ENOG5031Z76">
    <property type="taxonomic scope" value="Bacteria"/>
</dbReference>
<organism evidence="1 2">
    <name type="scientific">Prevotella micans F0438</name>
    <dbReference type="NCBI Taxonomy" id="883158"/>
    <lineage>
        <taxon>Bacteria</taxon>
        <taxon>Pseudomonadati</taxon>
        <taxon>Bacteroidota</taxon>
        <taxon>Bacteroidia</taxon>
        <taxon>Bacteroidales</taxon>
        <taxon>Prevotellaceae</taxon>
        <taxon>Prevotella</taxon>
    </lineage>
</organism>
<dbReference type="Proteomes" id="UP000016023">
    <property type="component" value="Unassembled WGS sequence"/>
</dbReference>
<dbReference type="PATRIC" id="fig|883158.3.peg.1171"/>
<proteinExistence type="predicted"/>
<keyword evidence="2" id="KW-1185">Reference proteome</keyword>
<evidence type="ECO:0000313" key="1">
    <source>
        <dbReference type="EMBL" id="EHO70308.1"/>
    </source>
</evidence>
<gene>
    <name evidence="1" type="ORF">HMPREF9140_01163</name>
</gene>
<dbReference type="AlphaFoldDB" id="H1Q2M5"/>
<dbReference type="EMBL" id="AGWK01000034">
    <property type="protein sequence ID" value="EHO70308.1"/>
    <property type="molecule type" value="Genomic_DNA"/>
</dbReference>
<accession>H1Q2M5</accession>